<dbReference type="SUPFAM" id="SSF46689">
    <property type="entry name" value="Homeodomain-like"/>
    <property type="match status" value="1"/>
</dbReference>
<keyword evidence="3 5" id="KW-0238">DNA-binding</keyword>
<feature type="DNA-binding region" description="H-T-H motif" evidence="5">
    <location>
        <begin position="42"/>
        <end position="61"/>
    </location>
</feature>
<dbReference type="PANTHER" id="PTHR30055:SF151">
    <property type="entry name" value="TRANSCRIPTIONAL REGULATORY PROTEIN"/>
    <property type="match status" value="1"/>
</dbReference>
<comment type="caution">
    <text evidence="7">The sequence shown here is derived from an EMBL/GenBank/DDBJ whole genome shotgun (WGS) entry which is preliminary data.</text>
</comment>
<dbReference type="GO" id="GO:0045892">
    <property type="term" value="P:negative regulation of DNA-templated transcription"/>
    <property type="evidence" value="ECO:0007669"/>
    <property type="project" value="InterPro"/>
</dbReference>
<dbReference type="GO" id="GO:0003700">
    <property type="term" value="F:DNA-binding transcription factor activity"/>
    <property type="evidence" value="ECO:0007669"/>
    <property type="project" value="TreeGrafter"/>
</dbReference>
<dbReference type="InterPro" id="IPR004111">
    <property type="entry name" value="Repressor_TetR_C"/>
</dbReference>
<keyword evidence="8" id="KW-1185">Reference proteome</keyword>
<dbReference type="GO" id="GO:0046677">
    <property type="term" value="P:response to antibiotic"/>
    <property type="evidence" value="ECO:0007669"/>
    <property type="project" value="InterPro"/>
</dbReference>
<evidence type="ECO:0000259" key="6">
    <source>
        <dbReference type="PROSITE" id="PS50977"/>
    </source>
</evidence>
<evidence type="ECO:0000256" key="5">
    <source>
        <dbReference type="PROSITE-ProRule" id="PRU00335"/>
    </source>
</evidence>
<dbReference type="RefSeq" id="WP_146349672.1">
    <property type="nucleotide sequence ID" value="NZ_VOBR01000003.1"/>
</dbReference>
<reference evidence="7 8" key="1">
    <citation type="submission" date="2019-07" db="EMBL/GenBank/DDBJ databases">
        <title>Lentzea xizangensis sp. nov., isolated from Qinghai-Tibetan Plateau Soils.</title>
        <authorList>
            <person name="Huang J."/>
        </authorList>
    </citation>
    <scope>NUCLEOTIDE SEQUENCE [LARGE SCALE GENOMIC DNA]</scope>
    <source>
        <strain evidence="7 8">FXJ1.1311</strain>
    </source>
</reference>
<keyword evidence="4" id="KW-0804">Transcription</keyword>
<dbReference type="InterPro" id="IPR001647">
    <property type="entry name" value="HTH_TetR"/>
</dbReference>
<dbReference type="Pfam" id="PF02909">
    <property type="entry name" value="TetR_C_1"/>
    <property type="match status" value="1"/>
</dbReference>
<evidence type="ECO:0000256" key="1">
    <source>
        <dbReference type="ARBA" id="ARBA00022491"/>
    </source>
</evidence>
<evidence type="ECO:0000313" key="8">
    <source>
        <dbReference type="Proteomes" id="UP000316639"/>
    </source>
</evidence>
<dbReference type="InterPro" id="IPR009057">
    <property type="entry name" value="Homeodomain-like_sf"/>
</dbReference>
<evidence type="ECO:0000256" key="3">
    <source>
        <dbReference type="ARBA" id="ARBA00023125"/>
    </source>
</evidence>
<dbReference type="Gene3D" id="1.10.357.10">
    <property type="entry name" value="Tetracycline Repressor, domain 2"/>
    <property type="match status" value="1"/>
</dbReference>
<evidence type="ECO:0000256" key="4">
    <source>
        <dbReference type="ARBA" id="ARBA00023163"/>
    </source>
</evidence>
<dbReference type="InterPro" id="IPR050109">
    <property type="entry name" value="HTH-type_TetR-like_transc_reg"/>
</dbReference>
<dbReference type="Gene3D" id="1.10.10.60">
    <property type="entry name" value="Homeodomain-like"/>
    <property type="match status" value="1"/>
</dbReference>
<organism evidence="7 8">
    <name type="scientific">Lentzea tibetensis</name>
    <dbReference type="NCBI Taxonomy" id="2591470"/>
    <lineage>
        <taxon>Bacteria</taxon>
        <taxon>Bacillati</taxon>
        <taxon>Actinomycetota</taxon>
        <taxon>Actinomycetes</taxon>
        <taxon>Pseudonocardiales</taxon>
        <taxon>Pseudonocardiaceae</taxon>
        <taxon>Lentzea</taxon>
    </lineage>
</organism>
<evidence type="ECO:0000313" key="7">
    <source>
        <dbReference type="EMBL" id="TWP53261.1"/>
    </source>
</evidence>
<keyword evidence="2" id="KW-0805">Transcription regulation</keyword>
<sequence>MTESVWFGKPKSGGGQHPGLSRELIVRKAVEMLDEHGLGALSMRKLAAQLGAAPMSLYWHVPTKDALLELALDHPFSELEPVDEGVTWDVAARGLMHSMRMIALRHPWWVKLVGSYMTVGPNAVAMADGMLKVMRDAGMSVVEASRSSSALSSFVIGFVGAEVNFNANGAVDQIDVSKLHSLYAEKFPYYAETMAEAELWSVDKQFDFGLECVVAGIRASVGALR</sequence>
<dbReference type="InterPro" id="IPR003012">
    <property type="entry name" value="Tet_transcr_reg_TetR"/>
</dbReference>
<dbReference type="PROSITE" id="PS50977">
    <property type="entry name" value="HTH_TETR_2"/>
    <property type="match status" value="1"/>
</dbReference>
<accession>A0A563F0I2</accession>
<keyword evidence="1" id="KW-0678">Repressor</keyword>
<dbReference type="Pfam" id="PF00440">
    <property type="entry name" value="TetR_N"/>
    <property type="match status" value="1"/>
</dbReference>
<dbReference type="PANTHER" id="PTHR30055">
    <property type="entry name" value="HTH-TYPE TRANSCRIPTIONAL REGULATOR RUTR"/>
    <property type="match status" value="1"/>
</dbReference>
<dbReference type="PRINTS" id="PR00455">
    <property type="entry name" value="HTHTETR"/>
</dbReference>
<evidence type="ECO:0000256" key="2">
    <source>
        <dbReference type="ARBA" id="ARBA00023015"/>
    </source>
</evidence>
<dbReference type="SUPFAM" id="SSF48498">
    <property type="entry name" value="Tetracyclin repressor-like, C-terminal domain"/>
    <property type="match status" value="1"/>
</dbReference>
<proteinExistence type="predicted"/>
<dbReference type="OrthoDB" id="3818006at2"/>
<gene>
    <name evidence="7" type="ORF">FKR81_04640</name>
</gene>
<name>A0A563F0I2_9PSEU</name>
<dbReference type="PRINTS" id="PR00400">
    <property type="entry name" value="TETREPRESSOR"/>
</dbReference>
<feature type="domain" description="HTH tetR-type" evidence="6">
    <location>
        <begin position="19"/>
        <end position="79"/>
    </location>
</feature>
<protein>
    <submittedName>
        <fullName evidence="7">TetR family transcriptional regulator</fullName>
    </submittedName>
</protein>
<dbReference type="InterPro" id="IPR036271">
    <property type="entry name" value="Tet_transcr_reg_TetR-rel_C_sf"/>
</dbReference>
<dbReference type="EMBL" id="VOBR01000003">
    <property type="protein sequence ID" value="TWP53261.1"/>
    <property type="molecule type" value="Genomic_DNA"/>
</dbReference>
<dbReference type="Proteomes" id="UP000316639">
    <property type="component" value="Unassembled WGS sequence"/>
</dbReference>
<dbReference type="AlphaFoldDB" id="A0A563F0I2"/>
<dbReference type="GO" id="GO:0000976">
    <property type="term" value="F:transcription cis-regulatory region binding"/>
    <property type="evidence" value="ECO:0007669"/>
    <property type="project" value="TreeGrafter"/>
</dbReference>